<organism evidence="2">
    <name type="scientific">marine sediment metagenome</name>
    <dbReference type="NCBI Taxonomy" id="412755"/>
    <lineage>
        <taxon>unclassified sequences</taxon>
        <taxon>metagenomes</taxon>
        <taxon>ecological metagenomes</taxon>
    </lineage>
</organism>
<reference evidence="2" key="1">
    <citation type="journal article" date="2014" name="Front. Microbiol.">
        <title>High frequency of phylogenetically diverse reductive dehalogenase-homologous genes in deep subseafloor sedimentary metagenomes.</title>
        <authorList>
            <person name="Kawai M."/>
            <person name="Futagami T."/>
            <person name="Toyoda A."/>
            <person name="Takaki Y."/>
            <person name="Nishi S."/>
            <person name="Hori S."/>
            <person name="Arai W."/>
            <person name="Tsubouchi T."/>
            <person name="Morono Y."/>
            <person name="Uchiyama I."/>
            <person name="Ito T."/>
            <person name="Fujiyama A."/>
            <person name="Inagaki F."/>
            <person name="Takami H."/>
        </authorList>
    </citation>
    <scope>NUCLEOTIDE SEQUENCE</scope>
    <source>
        <strain evidence="2">Expedition CK06-06</strain>
    </source>
</reference>
<dbReference type="Gene3D" id="3.60.9.10">
    <property type="entry name" value="Aldehyde ferredoxin oxidoreductase, N-terminal domain"/>
    <property type="match status" value="1"/>
</dbReference>
<gene>
    <name evidence="2" type="ORF">S01H1_06497</name>
</gene>
<accession>X0T067</accession>
<dbReference type="EMBL" id="BARS01003353">
    <property type="protein sequence ID" value="GAF81562.1"/>
    <property type="molecule type" value="Genomic_DNA"/>
</dbReference>
<protein>
    <recommendedName>
        <fullName evidence="1">Aldehyde ferredoxin oxidoreductase N-terminal domain-containing protein</fullName>
    </recommendedName>
</protein>
<name>X0T067_9ZZZZ</name>
<sequence>MAGAEGDRLIRVDMSKQMVSIEPFPEEWKRLGGRALSAKILVSECDPTCDPLGPDNVLVMAPGLLAGSAAPTSGRISFGGKSPLTGGIKETNSGGNPGQHLMKLGYRAVIVTGKPADPEKRYGLEITAKGAAIVEADDTKGLWNYALCEKLCERYAKTASFISIGPAGELQLTGASIATTDQDHRYPNRHAGRGGMGAVMGSKGLKYVAVDPGKTRMRQA</sequence>
<evidence type="ECO:0000313" key="2">
    <source>
        <dbReference type="EMBL" id="GAF81562.1"/>
    </source>
</evidence>
<dbReference type="InterPro" id="IPR013983">
    <property type="entry name" value="Ald_Fedxn_OxRdtase_N"/>
</dbReference>
<feature type="domain" description="Aldehyde ferredoxin oxidoreductase N-terminal" evidence="1">
    <location>
        <begin position="7"/>
        <end position="214"/>
    </location>
</feature>
<dbReference type="PANTHER" id="PTHR30038:SF0">
    <property type="entry name" value="TUNGSTEN-CONTAINING ALDEHYDE FERREDOXIN OXIDOREDUCTASE"/>
    <property type="match status" value="1"/>
</dbReference>
<evidence type="ECO:0000259" key="1">
    <source>
        <dbReference type="SMART" id="SM00790"/>
    </source>
</evidence>
<dbReference type="Pfam" id="PF02730">
    <property type="entry name" value="AFOR_N"/>
    <property type="match status" value="1"/>
</dbReference>
<comment type="caution">
    <text evidence="2">The sequence shown here is derived from an EMBL/GenBank/DDBJ whole genome shotgun (WGS) entry which is preliminary data.</text>
</comment>
<dbReference type="GO" id="GO:0051536">
    <property type="term" value="F:iron-sulfur cluster binding"/>
    <property type="evidence" value="ECO:0007669"/>
    <property type="project" value="InterPro"/>
</dbReference>
<dbReference type="SMART" id="SM00790">
    <property type="entry name" value="AFOR_N"/>
    <property type="match status" value="1"/>
</dbReference>
<dbReference type="GO" id="GO:0016625">
    <property type="term" value="F:oxidoreductase activity, acting on the aldehyde or oxo group of donors, iron-sulfur protein as acceptor"/>
    <property type="evidence" value="ECO:0007669"/>
    <property type="project" value="InterPro"/>
</dbReference>
<feature type="non-terminal residue" evidence="2">
    <location>
        <position position="220"/>
    </location>
</feature>
<dbReference type="InterPro" id="IPR036503">
    <property type="entry name" value="Ald_Fedxn_OxRdtase_N_sf"/>
</dbReference>
<dbReference type="PANTHER" id="PTHR30038">
    <property type="entry name" value="ALDEHYDE FERREDOXIN OXIDOREDUCTASE"/>
    <property type="match status" value="1"/>
</dbReference>
<dbReference type="SUPFAM" id="SSF56228">
    <property type="entry name" value="Aldehyde ferredoxin oxidoreductase, N-terminal domain"/>
    <property type="match status" value="1"/>
</dbReference>
<proteinExistence type="predicted"/>
<dbReference type="AlphaFoldDB" id="X0T067"/>
<dbReference type="InterPro" id="IPR051919">
    <property type="entry name" value="W-dependent_AOR"/>
</dbReference>